<organism evidence="1 2">
    <name type="scientific">Micromonospora chersina</name>
    <dbReference type="NCBI Taxonomy" id="47854"/>
    <lineage>
        <taxon>Bacteria</taxon>
        <taxon>Bacillati</taxon>
        <taxon>Actinomycetota</taxon>
        <taxon>Actinomycetes</taxon>
        <taxon>Micromonosporales</taxon>
        <taxon>Micromonosporaceae</taxon>
        <taxon>Micromonospora</taxon>
    </lineage>
</organism>
<dbReference type="RefSeq" id="WP_139131916.1">
    <property type="nucleotide sequence ID" value="NZ_FMIB01000002.1"/>
</dbReference>
<reference evidence="2" key="1">
    <citation type="submission" date="2016-06" db="EMBL/GenBank/DDBJ databases">
        <authorList>
            <person name="Varghese N."/>
            <person name="Submissions Spin"/>
        </authorList>
    </citation>
    <scope>NUCLEOTIDE SEQUENCE [LARGE SCALE GENOMIC DNA]</scope>
    <source>
        <strain evidence="2">DSM 44151</strain>
    </source>
</reference>
<accession>A0A1C6VLZ8</accession>
<sequence>MTLRTRDARGRGRTTLRGAIAALVLGAVVLPPVSAAAAEPHFVLTPSLLAYTDSTTPDTAVFYPSGGDLPVGSWRDEESTRHTSRAYVTFDIGGIYVGRLSSATLVARESRANDCAKPRTVVALPTAPFTGDNSWSSPPKTIGKEVTATAEGGDCTSWRTMWNLTTALTDALTRGDHQLTAELRVPKKYEGDVAYGRWLETNEFRFEVELKNTAPLKPTKLYNGNTETPCGPDYFARSNFSVFADMTDRDRDPGDSLTPEFEFWPLADPSATTAMTIGISSGGDGLSGVGNVPVDTLADGEYAWHARTYDQRAWSPWSDPCRFTVDRTAPGVAPTVASPEYPENPASPTGGTSVTGTFLFTAHGVPDVVGFRYGDSQWSMYNQVPADQLGGAATIRWQPRSAGEQTLYVVSVDRAGNSSPVRSYTFKVRDLTVTAWSTRQEPDPSGAGILVSMRFGTQPGNGITTVTYRVDGGAEQSVPVDAQGVAEPVLGPLKGGEHTLAYAGRSATGEVLYQAETTLYADDAPSIASDGVYPIDGSGGGVGVPGVFTVTPTVTRDATAVTWFTTQNSEHLDVSLDADGKARVTFTPTASGWTYFWFSVKYADGTSSGWRSFSVTVD</sequence>
<gene>
    <name evidence="1" type="ORF">GA0070603_4431</name>
</gene>
<dbReference type="InterPro" id="IPR013783">
    <property type="entry name" value="Ig-like_fold"/>
</dbReference>
<protein>
    <submittedName>
        <fullName evidence="1">Uncharacterized protein</fullName>
    </submittedName>
</protein>
<dbReference type="Gene3D" id="2.60.40.10">
    <property type="entry name" value="Immunoglobulins"/>
    <property type="match status" value="1"/>
</dbReference>
<proteinExistence type="predicted"/>
<dbReference type="AlphaFoldDB" id="A0A1C6VLZ8"/>
<dbReference type="Proteomes" id="UP000198605">
    <property type="component" value="Unassembled WGS sequence"/>
</dbReference>
<dbReference type="GeneID" id="43281054"/>
<evidence type="ECO:0000313" key="2">
    <source>
        <dbReference type="Proteomes" id="UP000198605"/>
    </source>
</evidence>
<name>A0A1C6VLZ8_9ACTN</name>
<dbReference type="EMBL" id="FMIB01000002">
    <property type="protein sequence ID" value="SCL67267.1"/>
    <property type="molecule type" value="Genomic_DNA"/>
</dbReference>
<dbReference type="GO" id="GO:0005975">
    <property type="term" value="P:carbohydrate metabolic process"/>
    <property type="evidence" value="ECO:0007669"/>
    <property type="project" value="UniProtKB-ARBA"/>
</dbReference>
<keyword evidence="2" id="KW-1185">Reference proteome</keyword>
<dbReference type="OrthoDB" id="3439746at2"/>
<dbReference type="STRING" id="47854.GA0070603_4431"/>
<evidence type="ECO:0000313" key="1">
    <source>
        <dbReference type="EMBL" id="SCL67267.1"/>
    </source>
</evidence>